<comment type="caution">
    <text evidence="1">The sequence shown here is derived from an EMBL/GenBank/DDBJ whole genome shotgun (WGS) entry which is preliminary data.</text>
</comment>
<protein>
    <recommendedName>
        <fullName evidence="2">EVE domain-containing protein</fullName>
    </recommendedName>
</protein>
<proteinExistence type="predicted"/>
<gene>
    <name evidence="1" type="ORF">S06H3_29471</name>
</gene>
<name>X1LQJ3_9ZZZZ</name>
<accession>X1LQJ3</accession>
<reference evidence="1" key="1">
    <citation type="journal article" date="2014" name="Front. Microbiol.">
        <title>High frequency of phylogenetically diverse reductive dehalogenase-homologous genes in deep subseafloor sedimentary metagenomes.</title>
        <authorList>
            <person name="Kawai M."/>
            <person name="Futagami T."/>
            <person name="Toyoda A."/>
            <person name="Takaki Y."/>
            <person name="Nishi S."/>
            <person name="Hori S."/>
            <person name="Arai W."/>
            <person name="Tsubouchi T."/>
            <person name="Morono Y."/>
            <person name="Uchiyama I."/>
            <person name="Ito T."/>
            <person name="Fujiyama A."/>
            <person name="Inagaki F."/>
            <person name="Takami H."/>
        </authorList>
    </citation>
    <scope>NUCLEOTIDE SEQUENCE</scope>
    <source>
        <strain evidence="1">Expedition CK06-06</strain>
    </source>
</reference>
<evidence type="ECO:0008006" key="2">
    <source>
        <dbReference type="Google" id="ProtNLM"/>
    </source>
</evidence>
<evidence type="ECO:0000313" key="1">
    <source>
        <dbReference type="EMBL" id="GAI21368.1"/>
    </source>
</evidence>
<dbReference type="AlphaFoldDB" id="X1LQJ3"/>
<organism evidence="1">
    <name type="scientific">marine sediment metagenome</name>
    <dbReference type="NCBI Taxonomy" id="412755"/>
    <lineage>
        <taxon>unclassified sequences</taxon>
        <taxon>metagenomes</taxon>
        <taxon>ecological metagenomes</taxon>
    </lineage>
</organism>
<feature type="non-terminal residue" evidence="1">
    <location>
        <position position="107"/>
    </location>
</feature>
<sequence>MFAGTGAGRDEDSKPEQKGALADILGVRPGDHILFYVARYGFYGFFKAKRTNNNIVFYEPPENQYLNNDLGGKTLTYRLFIEPSGYGVYKLGVDEWDTIENPENIED</sequence>
<dbReference type="EMBL" id="BARV01017267">
    <property type="protein sequence ID" value="GAI21368.1"/>
    <property type="molecule type" value="Genomic_DNA"/>
</dbReference>